<evidence type="ECO:0000313" key="2">
    <source>
        <dbReference type="EMBL" id="SVE58458.1"/>
    </source>
</evidence>
<evidence type="ECO:0000256" key="1">
    <source>
        <dbReference type="SAM" id="Phobius"/>
    </source>
</evidence>
<keyword evidence="1" id="KW-0472">Membrane</keyword>
<feature type="transmembrane region" description="Helical" evidence="1">
    <location>
        <begin position="45"/>
        <end position="67"/>
    </location>
</feature>
<organism evidence="2">
    <name type="scientific">marine metagenome</name>
    <dbReference type="NCBI Taxonomy" id="408172"/>
    <lineage>
        <taxon>unclassified sequences</taxon>
        <taxon>metagenomes</taxon>
        <taxon>ecological metagenomes</taxon>
    </lineage>
</organism>
<feature type="transmembrane region" description="Helical" evidence="1">
    <location>
        <begin position="79"/>
        <end position="98"/>
    </location>
</feature>
<proteinExistence type="predicted"/>
<protein>
    <submittedName>
        <fullName evidence="2">Uncharacterized protein</fullName>
    </submittedName>
</protein>
<feature type="non-terminal residue" evidence="2">
    <location>
        <position position="128"/>
    </location>
</feature>
<dbReference type="EMBL" id="UINC01227533">
    <property type="protein sequence ID" value="SVE58458.1"/>
    <property type="molecule type" value="Genomic_DNA"/>
</dbReference>
<name>A0A383EQV2_9ZZZZ</name>
<feature type="transmembrane region" description="Helical" evidence="1">
    <location>
        <begin position="15"/>
        <end position="33"/>
    </location>
</feature>
<sequence length="128" mass="14817">MLKKTFITILMERRVPHIIGSYIVAGTSLVLFLDWLKVRYEYPEYYISLALFGIISIMPSVIILAYFHGAPGKDEWTKIERIGVPINILFIAVMVFFIDWTSDIPIQNSGQEKIDSYYINITSTDKYI</sequence>
<gene>
    <name evidence="2" type="ORF">METZ01_LOCUS511312</name>
</gene>
<accession>A0A383EQV2</accession>
<keyword evidence="1" id="KW-0812">Transmembrane</keyword>
<reference evidence="2" key="1">
    <citation type="submission" date="2018-05" db="EMBL/GenBank/DDBJ databases">
        <authorList>
            <person name="Lanie J.A."/>
            <person name="Ng W.-L."/>
            <person name="Kazmierczak K.M."/>
            <person name="Andrzejewski T.M."/>
            <person name="Davidsen T.M."/>
            <person name="Wayne K.J."/>
            <person name="Tettelin H."/>
            <person name="Glass J.I."/>
            <person name="Rusch D."/>
            <person name="Podicherti R."/>
            <person name="Tsui H.-C.T."/>
            <person name="Winkler M.E."/>
        </authorList>
    </citation>
    <scope>NUCLEOTIDE SEQUENCE</scope>
</reference>
<dbReference type="AlphaFoldDB" id="A0A383EQV2"/>
<keyword evidence="1" id="KW-1133">Transmembrane helix</keyword>